<accession>A0A930E0V2</accession>
<evidence type="ECO:0000313" key="2">
    <source>
        <dbReference type="Proteomes" id="UP000780721"/>
    </source>
</evidence>
<dbReference type="Proteomes" id="UP000780721">
    <property type="component" value="Unassembled WGS sequence"/>
</dbReference>
<organism evidence="1 2">
    <name type="scientific">Oribacterium sinus</name>
    <dbReference type="NCBI Taxonomy" id="237576"/>
    <lineage>
        <taxon>Bacteria</taxon>
        <taxon>Bacillati</taxon>
        <taxon>Bacillota</taxon>
        <taxon>Clostridia</taxon>
        <taxon>Lachnospirales</taxon>
        <taxon>Lachnospiraceae</taxon>
        <taxon>Oribacterium</taxon>
    </lineage>
</organism>
<gene>
    <name evidence="1" type="ORF">HXM91_07950</name>
</gene>
<reference evidence="1" key="1">
    <citation type="submission" date="2020-04" db="EMBL/GenBank/DDBJ databases">
        <title>Deep metagenomics examines the oral microbiome during advanced dental caries in children, revealing novel taxa and co-occurrences with host molecules.</title>
        <authorList>
            <person name="Baker J.L."/>
            <person name="Morton J.T."/>
            <person name="Dinis M."/>
            <person name="Alvarez R."/>
            <person name="Tran N.C."/>
            <person name="Knight R."/>
            <person name="Edlund A."/>
        </authorList>
    </citation>
    <scope>NUCLEOTIDE SEQUENCE</scope>
    <source>
        <strain evidence="1">JCVI_48_bin.5</strain>
    </source>
</reference>
<name>A0A930E0V2_9FIRM</name>
<dbReference type="EMBL" id="JABZRB010000259">
    <property type="protein sequence ID" value="MBF1305762.1"/>
    <property type="molecule type" value="Genomic_DNA"/>
</dbReference>
<evidence type="ECO:0000313" key="1">
    <source>
        <dbReference type="EMBL" id="MBF1305762.1"/>
    </source>
</evidence>
<sequence>MGRLAEDFHANDPKQMHSTILSKRVAKLKSTDFMQKGDKNMNILLERYRQAALEEGREEGSEKLAQLMGILAESGRLEDIKKASRDKRYRKKLFRELNLM</sequence>
<proteinExistence type="predicted"/>
<comment type="caution">
    <text evidence="1">The sequence shown here is derived from an EMBL/GenBank/DDBJ whole genome shotgun (WGS) entry which is preliminary data.</text>
</comment>
<protein>
    <submittedName>
        <fullName evidence="1">Uncharacterized protein</fullName>
    </submittedName>
</protein>
<dbReference type="AlphaFoldDB" id="A0A930E0V2"/>